<comment type="caution">
    <text evidence="1">The sequence shown here is derived from an EMBL/GenBank/DDBJ whole genome shotgun (WGS) entry which is preliminary data.</text>
</comment>
<dbReference type="EMBL" id="JAINUG010000028">
    <property type="protein sequence ID" value="KAJ8410014.1"/>
    <property type="molecule type" value="Genomic_DNA"/>
</dbReference>
<accession>A0AAD7SWB9</accession>
<organism evidence="1 2">
    <name type="scientific">Aldrovandia affinis</name>
    <dbReference type="NCBI Taxonomy" id="143900"/>
    <lineage>
        <taxon>Eukaryota</taxon>
        <taxon>Metazoa</taxon>
        <taxon>Chordata</taxon>
        <taxon>Craniata</taxon>
        <taxon>Vertebrata</taxon>
        <taxon>Euteleostomi</taxon>
        <taxon>Actinopterygii</taxon>
        <taxon>Neopterygii</taxon>
        <taxon>Teleostei</taxon>
        <taxon>Notacanthiformes</taxon>
        <taxon>Halosauridae</taxon>
        <taxon>Aldrovandia</taxon>
    </lineage>
</organism>
<gene>
    <name evidence="1" type="ORF">AAFF_G00210550</name>
</gene>
<dbReference type="Proteomes" id="UP001221898">
    <property type="component" value="Unassembled WGS sequence"/>
</dbReference>
<evidence type="ECO:0000313" key="2">
    <source>
        <dbReference type="Proteomes" id="UP001221898"/>
    </source>
</evidence>
<name>A0AAD7SWB9_9TELE</name>
<keyword evidence="2" id="KW-1185">Reference proteome</keyword>
<proteinExistence type="predicted"/>
<evidence type="ECO:0000313" key="1">
    <source>
        <dbReference type="EMBL" id="KAJ8410014.1"/>
    </source>
</evidence>
<sequence length="14" mass="1747">MSKSEDPKTQRQRR</sequence>
<protein>
    <submittedName>
        <fullName evidence="1">Uncharacterized protein</fullName>
    </submittedName>
</protein>
<reference evidence="1" key="1">
    <citation type="journal article" date="2023" name="Science">
        <title>Genome structures resolve the early diversification of teleost fishes.</title>
        <authorList>
            <person name="Parey E."/>
            <person name="Louis A."/>
            <person name="Montfort J."/>
            <person name="Bouchez O."/>
            <person name="Roques C."/>
            <person name="Iampietro C."/>
            <person name="Lluch J."/>
            <person name="Castinel A."/>
            <person name="Donnadieu C."/>
            <person name="Desvignes T."/>
            <person name="Floi Bucao C."/>
            <person name="Jouanno E."/>
            <person name="Wen M."/>
            <person name="Mejri S."/>
            <person name="Dirks R."/>
            <person name="Jansen H."/>
            <person name="Henkel C."/>
            <person name="Chen W.J."/>
            <person name="Zahm M."/>
            <person name="Cabau C."/>
            <person name="Klopp C."/>
            <person name="Thompson A.W."/>
            <person name="Robinson-Rechavi M."/>
            <person name="Braasch I."/>
            <person name="Lecointre G."/>
            <person name="Bobe J."/>
            <person name="Postlethwait J.H."/>
            <person name="Berthelot C."/>
            <person name="Roest Crollius H."/>
            <person name="Guiguen Y."/>
        </authorList>
    </citation>
    <scope>NUCLEOTIDE SEQUENCE</scope>
    <source>
        <strain evidence="1">NC1722</strain>
    </source>
</reference>